<evidence type="ECO:0000256" key="5">
    <source>
        <dbReference type="ARBA" id="ARBA00023125"/>
    </source>
</evidence>
<dbReference type="InterPro" id="IPR000212">
    <property type="entry name" value="DNA_helicase_UvrD/REP"/>
</dbReference>
<protein>
    <recommendedName>
        <fullName evidence="6">DNA 3'-5' helicase II</fullName>
    </recommendedName>
</protein>
<reference evidence="9" key="1">
    <citation type="submission" date="2022-12" db="EMBL/GenBank/DDBJ databases">
        <title>Marinomonas 15G1-11 sp. nov, isolated from marine algae.</title>
        <authorList>
            <person name="Butt M."/>
            <person name="Choi D.G."/>
            <person name="Kim J.M."/>
            <person name="Lee J.K."/>
            <person name="Baek J.H."/>
            <person name="Jeon C.O."/>
        </authorList>
    </citation>
    <scope>NUCLEOTIDE SEQUENCE</scope>
    <source>
        <strain evidence="9">15G1-11</strain>
    </source>
</reference>
<dbReference type="EMBL" id="JAPUBN010000006">
    <property type="protein sequence ID" value="MCZ2720334.1"/>
    <property type="molecule type" value="Genomic_DNA"/>
</dbReference>
<feature type="domain" description="UvrD-like helicase ATP-binding" evidence="8">
    <location>
        <begin position="8"/>
        <end position="201"/>
    </location>
</feature>
<evidence type="ECO:0000256" key="1">
    <source>
        <dbReference type="ARBA" id="ARBA00022741"/>
    </source>
</evidence>
<name>A0ABT4JPQ8_9GAMM</name>
<accession>A0ABT4JPQ8</accession>
<dbReference type="InterPro" id="IPR014016">
    <property type="entry name" value="UvrD-like_ATP-bd"/>
</dbReference>
<dbReference type="PROSITE" id="PS51198">
    <property type="entry name" value="UVRD_HELICASE_ATP_BIND"/>
    <property type="match status" value="1"/>
</dbReference>
<evidence type="ECO:0000313" key="9">
    <source>
        <dbReference type="EMBL" id="MCZ2720334.1"/>
    </source>
</evidence>
<gene>
    <name evidence="9" type="ORF">O1D97_01415</name>
</gene>
<dbReference type="Gene3D" id="1.10.10.160">
    <property type="match status" value="1"/>
</dbReference>
<dbReference type="InterPro" id="IPR027417">
    <property type="entry name" value="P-loop_NTPase"/>
</dbReference>
<evidence type="ECO:0000313" key="10">
    <source>
        <dbReference type="Proteomes" id="UP001149719"/>
    </source>
</evidence>
<keyword evidence="2 7" id="KW-0378">Hydrolase</keyword>
<organism evidence="9 10">
    <name type="scientific">Marinomonas phaeophyticola</name>
    <dbReference type="NCBI Taxonomy" id="3004091"/>
    <lineage>
        <taxon>Bacteria</taxon>
        <taxon>Pseudomonadati</taxon>
        <taxon>Pseudomonadota</taxon>
        <taxon>Gammaproteobacteria</taxon>
        <taxon>Oceanospirillales</taxon>
        <taxon>Oceanospirillaceae</taxon>
        <taxon>Marinomonas</taxon>
    </lineage>
</organism>
<dbReference type="RefSeq" id="WP_269122140.1">
    <property type="nucleotide sequence ID" value="NZ_JAPUBN010000006.1"/>
</dbReference>
<dbReference type="SUPFAM" id="SSF52540">
    <property type="entry name" value="P-loop containing nucleoside triphosphate hydrolases"/>
    <property type="match status" value="1"/>
</dbReference>
<keyword evidence="1 7" id="KW-0547">Nucleotide-binding</keyword>
<evidence type="ECO:0000256" key="4">
    <source>
        <dbReference type="ARBA" id="ARBA00022840"/>
    </source>
</evidence>
<dbReference type="Proteomes" id="UP001149719">
    <property type="component" value="Unassembled WGS sequence"/>
</dbReference>
<dbReference type="Gene3D" id="3.40.50.300">
    <property type="entry name" value="P-loop containing nucleotide triphosphate hydrolases"/>
    <property type="match status" value="1"/>
</dbReference>
<keyword evidence="5" id="KW-0238">DNA-binding</keyword>
<evidence type="ECO:0000256" key="6">
    <source>
        <dbReference type="ARBA" id="ARBA00034923"/>
    </source>
</evidence>
<evidence type="ECO:0000259" key="8">
    <source>
        <dbReference type="PROSITE" id="PS51198"/>
    </source>
</evidence>
<keyword evidence="3 7" id="KW-0347">Helicase</keyword>
<sequence>MKTNNSPAFTDEQQHVIQHDLASHAKVVAVAGAGKTTTLIARIEFLLQQGVPVQKIGVFMFNKSAQEEFLQRLTDYLNNRDVFQIPQVMTFHSFGLKLCRRMEQANLLTSAELITDDFSLVRLIREGMQQLVKKGKKVSAMDEKEWLEDALLFIDHVKAAAEDTQLVYEHSSFNADRKFFPDLYKVLESIRMRRNQRFFLI</sequence>
<keyword evidence="4 7" id="KW-0067">ATP-binding</keyword>
<feature type="binding site" evidence="7">
    <location>
        <begin position="29"/>
        <end position="36"/>
    </location>
    <ligand>
        <name>ATP</name>
        <dbReference type="ChEBI" id="CHEBI:30616"/>
    </ligand>
</feature>
<comment type="caution">
    <text evidence="9">The sequence shown here is derived from an EMBL/GenBank/DDBJ whole genome shotgun (WGS) entry which is preliminary data.</text>
</comment>
<dbReference type="PANTHER" id="PTHR11070">
    <property type="entry name" value="UVRD / RECB / PCRA DNA HELICASE FAMILY MEMBER"/>
    <property type="match status" value="1"/>
</dbReference>
<dbReference type="PANTHER" id="PTHR11070:SF2">
    <property type="entry name" value="ATP-DEPENDENT DNA HELICASE SRS2"/>
    <property type="match status" value="1"/>
</dbReference>
<dbReference type="Pfam" id="PF00580">
    <property type="entry name" value="UvrD-helicase"/>
    <property type="match status" value="1"/>
</dbReference>
<keyword evidence="10" id="KW-1185">Reference proteome</keyword>
<proteinExistence type="predicted"/>
<evidence type="ECO:0000256" key="3">
    <source>
        <dbReference type="ARBA" id="ARBA00022806"/>
    </source>
</evidence>
<evidence type="ECO:0000256" key="7">
    <source>
        <dbReference type="PROSITE-ProRule" id="PRU00560"/>
    </source>
</evidence>
<dbReference type="InterPro" id="IPR013986">
    <property type="entry name" value="DExx_box_DNA_helicase_dom_sf"/>
</dbReference>
<evidence type="ECO:0000256" key="2">
    <source>
        <dbReference type="ARBA" id="ARBA00022801"/>
    </source>
</evidence>